<evidence type="ECO:0000313" key="1">
    <source>
        <dbReference type="EMBL" id="CAB5217835.1"/>
    </source>
</evidence>
<name>A0A6J7WMH8_9CAUD</name>
<proteinExistence type="predicted"/>
<reference evidence="1" key="1">
    <citation type="submission" date="2020-05" db="EMBL/GenBank/DDBJ databases">
        <authorList>
            <person name="Chiriac C."/>
            <person name="Salcher M."/>
            <person name="Ghai R."/>
            <person name="Kavagutti S V."/>
        </authorList>
    </citation>
    <scope>NUCLEOTIDE SEQUENCE</scope>
</reference>
<accession>A0A6J7WMH8</accession>
<dbReference type="EMBL" id="LR798256">
    <property type="protein sequence ID" value="CAB5217835.1"/>
    <property type="molecule type" value="Genomic_DNA"/>
</dbReference>
<sequence length="50" mass="5915">MNEVWYCGVLWLVLNEEDNCQIYLDGTTVDLYDFLDENTSKAIIRKANER</sequence>
<protein>
    <submittedName>
        <fullName evidence="1">Uncharacterized protein</fullName>
    </submittedName>
</protein>
<gene>
    <name evidence="1" type="ORF">UFOVP207_33</name>
</gene>
<organism evidence="1">
    <name type="scientific">uncultured Caudovirales phage</name>
    <dbReference type="NCBI Taxonomy" id="2100421"/>
    <lineage>
        <taxon>Viruses</taxon>
        <taxon>Duplodnaviria</taxon>
        <taxon>Heunggongvirae</taxon>
        <taxon>Uroviricota</taxon>
        <taxon>Caudoviricetes</taxon>
        <taxon>Peduoviridae</taxon>
        <taxon>Maltschvirus</taxon>
        <taxon>Maltschvirus maltsch</taxon>
    </lineage>
</organism>